<feature type="compositionally biased region" description="Basic and acidic residues" evidence="1">
    <location>
        <begin position="281"/>
        <end position="305"/>
    </location>
</feature>
<protein>
    <recommendedName>
        <fullName evidence="4">BTB domain-containing protein</fullName>
    </recommendedName>
</protein>
<evidence type="ECO:0008006" key="4">
    <source>
        <dbReference type="Google" id="ProtNLM"/>
    </source>
</evidence>
<dbReference type="HOGENOM" id="CLU_036496_0_0_1"/>
<evidence type="ECO:0000256" key="1">
    <source>
        <dbReference type="SAM" id="MobiDB-lite"/>
    </source>
</evidence>
<dbReference type="eggNOG" id="ENOG502RS3Q">
    <property type="taxonomic scope" value="Eukaryota"/>
</dbReference>
<evidence type="ECO:0000313" key="3">
    <source>
        <dbReference type="Proteomes" id="UP000019376"/>
    </source>
</evidence>
<sequence length="583" mass="63428">MNNGHTRESKHRIAVLEEEDVETFVAFCEYAYTGDYKVPALPVECAVSTKTPASAPTRQNQVRPALSESGRNSALSWRGTYRSDSFSSVLPPPVPSPPPESLVEGQEGMQENAVHTVPEESALREAHEDSSRAESPDVVEEEEEAVAAAQSELPVPTPEKEAAKSSENSEEAKSEQATESSETSAPSENIEPATTETEEHAAPEEPSPAKLALTEPADSSKEKKSKKSKSKKTKNKLSSQPPETEPPASLTPPSTPPPPEAEPIIQEGTAPAEIEEQPAVDELHCPPSDEQREEGGDSPCEKHSESSIPAVQQPSLPAADVPKSPESTKSFAEDGIPPASNSKPSTPSPSRSPTPSTAQRETISPRPMLDMSFAQQRFDTSPRPAGLNLWEEFTALQYEDEVVSVSTPRFDRYPSPQTLQGANPPYLTFHAKLYVFATRYLIPALAQLCLRKLHNDLVHLPLDTKEMYKEPESARGEKVNMSDAQGVVLDLLHYAYTRTARLEPITPTSATQLRENELRRLVVHYAACRVKQLASWHAVGDSGMATPIVAGYAAGVKGSKPMSMKALLDQTPELASDLVYRMM</sequence>
<feature type="compositionally biased region" description="Polar residues" evidence="1">
    <location>
        <begin position="306"/>
        <end position="315"/>
    </location>
</feature>
<dbReference type="STRING" id="933388.S7ZRQ3"/>
<feature type="compositionally biased region" description="Pro residues" evidence="1">
    <location>
        <begin position="243"/>
        <end position="261"/>
    </location>
</feature>
<feature type="compositionally biased region" description="Low complexity" evidence="1">
    <location>
        <begin position="177"/>
        <end position="195"/>
    </location>
</feature>
<gene>
    <name evidence="2" type="ORF">PDE_06291</name>
</gene>
<reference evidence="2 3" key="1">
    <citation type="journal article" date="2013" name="PLoS ONE">
        <title>Genomic and secretomic analyses reveal unique features of the lignocellulolytic enzyme system of Penicillium decumbens.</title>
        <authorList>
            <person name="Liu G."/>
            <person name="Zhang L."/>
            <person name="Wei X."/>
            <person name="Zou G."/>
            <person name="Qin Y."/>
            <person name="Ma L."/>
            <person name="Li J."/>
            <person name="Zheng H."/>
            <person name="Wang S."/>
            <person name="Wang C."/>
            <person name="Xun L."/>
            <person name="Zhao G.-P."/>
            <person name="Zhou Z."/>
            <person name="Qu Y."/>
        </authorList>
    </citation>
    <scope>NUCLEOTIDE SEQUENCE [LARGE SCALE GENOMIC DNA]</scope>
    <source>
        <strain evidence="3">114-2 / CGMCC 5302</strain>
    </source>
</reference>
<accession>S7ZRQ3</accession>
<dbReference type="PhylomeDB" id="S7ZRQ3"/>
<feature type="compositionally biased region" description="Basic residues" evidence="1">
    <location>
        <begin position="223"/>
        <end position="235"/>
    </location>
</feature>
<feature type="compositionally biased region" description="Basic and acidic residues" evidence="1">
    <location>
        <begin position="117"/>
        <end position="135"/>
    </location>
</feature>
<name>S7ZRQ3_PENO1</name>
<feature type="compositionally biased region" description="Polar residues" evidence="1">
    <location>
        <begin position="51"/>
        <end position="62"/>
    </location>
</feature>
<keyword evidence="3" id="KW-1185">Reference proteome</keyword>
<proteinExistence type="predicted"/>
<dbReference type="Proteomes" id="UP000019376">
    <property type="component" value="Unassembled WGS sequence"/>
</dbReference>
<dbReference type="AlphaFoldDB" id="S7ZRQ3"/>
<feature type="region of interest" description="Disordered" evidence="1">
    <location>
        <begin position="51"/>
        <end position="367"/>
    </location>
</feature>
<organism evidence="2 3">
    <name type="scientific">Penicillium oxalicum (strain 114-2 / CGMCC 5302)</name>
    <name type="common">Penicillium decumbens</name>
    <dbReference type="NCBI Taxonomy" id="933388"/>
    <lineage>
        <taxon>Eukaryota</taxon>
        <taxon>Fungi</taxon>
        <taxon>Dikarya</taxon>
        <taxon>Ascomycota</taxon>
        <taxon>Pezizomycotina</taxon>
        <taxon>Eurotiomycetes</taxon>
        <taxon>Eurotiomycetidae</taxon>
        <taxon>Eurotiales</taxon>
        <taxon>Aspergillaceae</taxon>
        <taxon>Penicillium</taxon>
    </lineage>
</organism>
<evidence type="ECO:0000313" key="2">
    <source>
        <dbReference type="EMBL" id="EPS31336.1"/>
    </source>
</evidence>
<feature type="compositionally biased region" description="Pro residues" evidence="1">
    <location>
        <begin position="90"/>
        <end position="100"/>
    </location>
</feature>
<dbReference type="OrthoDB" id="448954at2759"/>
<dbReference type="EMBL" id="KB644413">
    <property type="protein sequence ID" value="EPS31336.1"/>
    <property type="molecule type" value="Genomic_DNA"/>
</dbReference>